<dbReference type="InterPro" id="IPR017972">
    <property type="entry name" value="Cyt_P450_CS"/>
</dbReference>
<dbReference type="VEuPathDB" id="FungiDB:TSTA_036210"/>
<evidence type="ECO:0000256" key="7">
    <source>
        <dbReference type="PIRSR" id="PIRSR602401-1"/>
    </source>
</evidence>
<proteinExistence type="inferred from homology"/>
<dbReference type="PhylomeDB" id="B8M882"/>
<sequence length="500" mass="57993">MLFWPLITATGVLLLCRRLYYELTLGAERRRFMKQYGCKPITKIQGWDPIFGLDIVISVVRSYANNTVLQKTARMLKEYRNTIRLSFSGLPIIMTIEPENIKYMLALSFNDWELGKPRRERLGKLAGKAIFTTDGKDWEHSRALLRPNFIRKQYQDLIALEVHVQHLVDLIPKNGETVDLQEMFLRFTIDSATELLFGKSCESLLPDSSTPVNFANAFDSALLELRNQEKWGPLGRYFISDKPFQRHMKNTDEFIYGYIHAAIARQRQSKLFDKTAGERYVFLDELAKESQNPKVLRDEIISVLIAARDTTATLMSNLWFTLARQPEVWAKLHAEISLLCGEIPTHEQLKDMKYLRWCLSETLRLWPPVNFNGRMAVRDTWLPLGGGADRKSPIFVPKGQEVFWSTYALQRRKDIYGPDAEEFRPERWESIRPHWEYIPFSGGPRICIGQQFALTEAAYVTVRLVQNFPIIEHRDPKPWTEHITVVTSSKYGTQVGLRRG</sequence>
<evidence type="ECO:0000256" key="3">
    <source>
        <dbReference type="ARBA" id="ARBA00022723"/>
    </source>
</evidence>
<dbReference type="GO" id="GO:0020037">
    <property type="term" value="F:heme binding"/>
    <property type="evidence" value="ECO:0007669"/>
    <property type="project" value="InterPro"/>
</dbReference>
<dbReference type="STRING" id="441959.B8M882"/>
<feature type="binding site" description="axial binding residue" evidence="7">
    <location>
        <position position="447"/>
    </location>
    <ligand>
        <name>heme</name>
        <dbReference type="ChEBI" id="CHEBI:30413"/>
    </ligand>
    <ligandPart>
        <name>Fe</name>
        <dbReference type="ChEBI" id="CHEBI:18248"/>
    </ligandPart>
</feature>
<evidence type="ECO:0000313" key="10">
    <source>
        <dbReference type="Proteomes" id="UP000001745"/>
    </source>
</evidence>
<evidence type="ECO:0000256" key="4">
    <source>
        <dbReference type="ARBA" id="ARBA00023002"/>
    </source>
</evidence>
<evidence type="ECO:0000256" key="1">
    <source>
        <dbReference type="ARBA" id="ARBA00001971"/>
    </source>
</evidence>
<dbReference type="GeneID" id="8101892"/>
<dbReference type="OMA" id="ANWKILF"/>
<name>B8M882_TALSN</name>
<keyword evidence="4 8" id="KW-0560">Oxidoreductase</keyword>
<dbReference type="SUPFAM" id="SSF48264">
    <property type="entry name" value="Cytochrome P450"/>
    <property type="match status" value="1"/>
</dbReference>
<keyword evidence="10" id="KW-1185">Reference proteome</keyword>
<comment type="similarity">
    <text evidence="2 8">Belongs to the cytochrome P450 family.</text>
</comment>
<dbReference type="OrthoDB" id="1470350at2759"/>
<keyword evidence="5 7" id="KW-0408">Iron</keyword>
<organism evidence="9 10">
    <name type="scientific">Talaromyces stipitatus (strain ATCC 10500 / CBS 375.48 / QM 6759 / NRRL 1006)</name>
    <name type="common">Penicillium stipitatum</name>
    <dbReference type="NCBI Taxonomy" id="441959"/>
    <lineage>
        <taxon>Eukaryota</taxon>
        <taxon>Fungi</taxon>
        <taxon>Dikarya</taxon>
        <taxon>Ascomycota</taxon>
        <taxon>Pezizomycotina</taxon>
        <taxon>Eurotiomycetes</taxon>
        <taxon>Eurotiomycetidae</taxon>
        <taxon>Eurotiales</taxon>
        <taxon>Trichocomaceae</taxon>
        <taxon>Talaromyces</taxon>
        <taxon>Talaromyces sect. Talaromyces</taxon>
    </lineage>
</organism>
<keyword evidence="7 8" id="KW-0349">Heme</keyword>
<dbReference type="Proteomes" id="UP000001745">
    <property type="component" value="Unassembled WGS sequence"/>
</dbReference>
<dbReference type="Gene3D" id="1.10.630.10">
    <property type="entry name" value="Cytochrome P450"/>
    <property type="match status" value="1"/>
</dbReference>
<evidence type="ECO:0000256" key="5">
    <source>
        <dbReference type="ARBA" id="ARBA00023004"/>
    </source>
</evidence>
<gene>
    <name evidence="9" type="ORF">TSTA_036210</name>
</gene>
<protein>
    <submittedName>
        <fullName evidence="9">Cytochrome P450 alkane hydroxylase, putative</fullName>
    </submittedName>
</protein>
<keyword evidence="6 8" id="KW-0503">Monooxygenase</keyword>
<dbReference type="Pfam" id="PF00067">
    <property type="entry name" value="p450"/>
    <property type="match status" value="1"/>
</dbReference>
<dbReference type="InterPro" id="IPR002401">
    <property type="entry name" value="Cyt_P450_E_grp-I"/>
</dbReference>
<dbReference type="PANTHER" id="PTHR24287">
    <property type="entry name" value="P450, PUTATIVE (EUROFUNG)-RELATED"/>
    <property type="match status" value="1"/>
</dbReference>
<dbReference type="AlphaFoldDB" id="B8M882"/>
<comment type="cofactor">
    <cofactor evidence="1 7">
        <name>heme</name>
        <dbReference type="ChEBI" id="CHEBI:30413"/>
    </cofactor>
</comment>
<dbReference type="InterPro" id="IPR036396">
    <property type="entry name" value="Cyt_P450_sf"/>
</dbReference>
<dbReference type="GO" id="GO:0016705">
    <property type="term" value="F:oxidoreductase activity, acting on paired donors, with incorporation or reduction of molecular oxygen"/>
    <property type="evidence" value="ECO:0007669"/>
    <property type="project" value="InterPro"/>
</dbReference>
<dbReference type="eggNOG" id="KOG0157">
    <property type="taxonomic scope" value="Eukaryota"/>
</dbReference>
<dbReference type="PANTHER" id="PTHR24287:SF17">
    <property type="entry name" value="P450, PUTATIVE (EUROFUNG)-RELATED"/>
    <property type="match status" value="1"/>
</dbReference>
<evidence type="ECO:0000256" key="2">
    <source>
        <dbReference type="ARBA" id="ARBA00010617"/>
    </source>
</evidence>
<dbReference type="RefSeq" id="XP_002480829.1">
    <property type="nucleotide sequence ID" value="XM_002480784.1"/>
</dbReference>
<dbReference type="PROSITE" id="PS00086">
    <property type="entry name" value="CYTOCHROME_P450"/>
    <property type="match status" value="1"/>
</dbReference>
<dbReference type="EMBL" id="EQ962654">
    <property type="protein sequence ID" value="EED20395.1"/>
    <property type="molecule type" value="Genomic_DNA"/>
</dbReference>
<keyword evidence="3 7" id="KW-0479">Metal-binding</keyword>
<evidence type="ECO:0000256" key="8">
    <source>
        <dbReference type="RuleBase" id="RU000461"/>
    </source>
</evidence>
<dbReference type="PRINTS" id="PR00385">
    <property type="entry name" value="P450"/>
</dbReference>
<evidence type="ECO:0000313" key="9">
    <source>
        <dbReference type="EMBL" id="EED20395.1"/>
    </source>
</evidence>
<dbReference type="InterPro" id="IPR047146">
    <property type="entry name" value="Cyt_P450_E_CYP52_fungi"/>
</dbReference>
<dbReference type="HOGENOM" id="CLU_001570_27_0_1"/>
<dbReference type="GO" id="GO:0004497">
    <property type="term" value="F:monooxygenase activity"/>
    <property type="evidence" value="ECO:0007669"/>
    <property type="project" value="UniProtKB-KW"/>
</dbReference>
<dbReference type="PRINTS" id="PR00463">
    <property type="entry name" value="EP450I"/>
</dbReference>
<dbReference type="InterPro" id="IPR001128">
    <property type="entry name" value="Cyt_P450"/>
</dbReference>
<evidence type="ECO:0000256" key="6">
    <source>
        <dbReference type="ARBA" id="ARBA00023033"/>
    </source>
</evidence>
<reference evidence="10" key="1">
    <citation type="journal article" date="2015" name="Genome Announc.">
        <title>Genome sequence of the AIDS-associated pathogen Penicillium marneffei (ATCC18224) and its near taxonomic relative Talaromyces stipitatus (ATCC10500).</title>
        <authorList>
            <person name="Nierman W.C."/>
            <person name="Fedorova-Abrams N.D."/>
            <person name="Andrianopoulos A."/>
        </authorList>
    </citation>
    <scope>NUCLEOTIDE SEQUENCE [LARGE SCALE GENOMIC DNA]</scope>
    <source>
        <strain evidence="10">ATCC 10500 / CBS 375.48 / QM 6759 / NRRL 1006</strain>
    </source>
</reference>
<dbReference type="CDD" id="cd11063">
    <property type="entry name" value="CYP52"/>
    <property type="match status" value="1"/>
</dbReference>
<accession>B8M882</accession>
<dbReference type="GO" id="GO:0005506">
    <property type="term" value="F:iron ion binding"/>
    <property type="evidence" value="ECO:0007669"/>
    <property type="project" value="InterPro"/>
</dbReference>
<dbReference type="InParanoid" id="B8M882"/>